<dbReference type="CDD" id="cd12188">
    <property type="entry name" value="SDH"/>
    <property type="match status" value="1"/>
</dbReference>
<keyword evidence="9 14" id="KW-0520">NAD</keyword>
<evidence type="ECO:0000256" key="17">
    <source>
        <dbReference type="PIRSR" id="PIRSR018250-4"/>
    </source>
</evidence>
<dbReference type="InterPro" id="IPR027281">
    <property type="entry name" value="Lys1"/>
</dbReference>
<dbReference type="InterPro" id="IPR007886">
    <property type="entry name" value="AlaDH/PNT_N"/>
</dbReference>
<proteinExistence type="inferred from homology"/>
<comment type="similarity">
    <text evidence="3 14">Belongs to the AlaDH/PNT family.</text>
</comment>
<gene>
    <name evidence="20" type="primary">LYS1</name>
    <name evidence="20" type="ORF">N0V93_001297</name>
</gene>
<evidence type="ECO:0000256" key="6">
    <source>
        <dbReference type="ARBA" id="ARBA00021221"/>
    </source>
</evidence>
<protein>
    <recommendedName>
        <fullName evidence="6 14">Saccharopine dehydrogenase [NAD(+), L-lysine-forming]</fullName>
        <shortName evidence="14">SDH</shortName>
        <ecNumber evidence="5 14">1.5.1.7</ecNumber>
    </recommendedName>
    <alternativeName>
        <fullName evidence="12 14">Lysine--2-oxoglutarate reductase</fullName>
    </alternativeName>
</protein>
<dbReference type="EMBL" id="JAPEVB010000001">
    <property type="protein sequence ID" value="KAJ4397073.1"/>
    <property type="molecule type" value="Genomic_DNA"/>
</dbReference>
<dbReference type="FunFam" id="3.40.50.720:FF:000217">
    <property type="entry name" value="Saccharopine dehydrogenase [NAD(+), L-lysine-forming]"/>
    <property type="match status" value="1"/>
</dbReference>
<dbReference type="InterPro" id="IPR036291">
    <property type="entry name" value="NAD(P)-bd_dom_sf"/>
</dbReference>
<dbReference type="InterPro" id="IPR051168">
    <property type="entry name" value="AASS"/>
</dbReference>
<dbReference type="OrthoDB" id="265306at2759"/>
<evidence type="ECO:0000256" key="8">
    <source>
        <dbReference type="ARBA" id="ARBA00023002"/>
    </source>
</evidence>
<evidence type="ECO:0000256" key="12">
    <source>
        <dbReference type="ARBA" id="ARBA00033228"/>
    </source>
</evidence>
<evidence type="ECO:0000256" key="7">
    <source>
        <dbReference type="ARBA" id="ARBA00022605"/>
    </source>
</evidence>
<comment type="subunit">
    <text evidence="4">Monomer.</text>
</comment>
<feature type="binding site" evidence="16">
    <location>
        <position position="233"/>
    </location>
    <ligand>
        <name>NAD(+)</name>
        <dbReference type="ChEBI" id="CHEBI:57540"/>
    </ligand>
</feature>
<evidence type="ECO:0000256" key="4">
    <source>
        <dbReference type="ARBA" id="ARBA00011245"/>
    </source>
</evidence>
<evidence type="ECO:0000256" key="11">
    <source>
        <dbReference type="ARBA" id="ARBA00023157"/>
    </source>
</evidence>
<comment type="pathway">
    <text evidence="2 14">Amino-acid biosynthesis; L-lysine biosynthesis via AAA pathway; L-lysine from L-alpha-aminoadipate (fungal route): step 3/3.</text>
</comment>
<comment type="catalytic activity">
    <reaction evidence="13 14">
        <text>L-saccharopine + NAD(+) + H2O = L-lysine + 2-oxoglutarate + NADH + H(+)</text>
        <dbReference type="Rhea" id="RHEA:12440"/>
        <dbReference type="ChEBI" id="CHEBI:15377"/>
        <dbReference type="ChEBI" id="CHEBI:15378"/>
        <dbReference type="ChEBI" id="CHEBI:16810"/>
        <dbReference type="ChEBI" id="CHEBI:32551"/>
        <dbReference type="ChEBI" id="CHEBI:57540"/>
        <dbReference type="ChEBI" id="CHEBI:57945"/>
        <dbReference type="ChEBI" id="CHEBI:57951"/>
        <dbReference type="EC" id="1.5.1.7"/>
    </reaction>
</comment>
<evidence type="ECO:0000256" key="5">
    <source>
        <dbReference type="ARBA" id="ARBA00012847"/>
    </source>
</evidence>
<keyword evidence="7 14" id="KW-0028">Amino-acid biosynthesis</keyword>
<organism evidence="20 21">
    <name type="scientific">Gnomoniopsis smithogilvyi</name>
    <dbReference type="NCBI Taxonomy" id="1191159"/>
    <lineage>
        <taxon>Eukaryota</taxon>
        <taxon>Fungi</taxon>
        <taxon>Dikarya</taxon>
        <taxon>Ascomycota</taxon>
        <taxon>Pezizomycotina</taxon>
        <taxon>Sordariomycetes</taxon>
        <taxon>Sordariomycetidae</taxon>
        <taxon>Diaporthales</taxon>
        <taxon>Gnomoniaceae</taxon>
        <taxon>Gnomoniopsis</taxon>
    </lineage>
</organism>
<feature type="active site" description="Proton donor" evidence="15">
    <location>
        <position position="101"/>
    </location>
</feature>
<dbReference type="SUPFAM" id="SSF52283">
    <property type="entry name" value="Formate/glycerate dehydrogenase catalytic domain-like"/>
    <property type="match status" value="1"/>
</dbReference>
<sequence length="382" mass="41459">MAPTVLHLRAETKPLEHRSALTPSTTKALIDAGYVVNVEKGSGQKSGTTRIFDDAEFEAAGATIVEEESWVDAPADHIIVGLKELREESFSLKHVHVQFAHCYKGQENWDTVLARFPRGGGTLLDLEFLADPTTGRRVAAFGYHAGFAGAALALENWAWQLTHPATEPLSSVSSYPNENELIADVKKHLAEGEKKVGRLPRVIVIGALGRCGKGAVDMCLRAGVPDENILKWDMAETAKGGPFPEITDSDIFVNCIYLASKIPHFVNTDSLKAAGADRKLSVVCDVSADTTNPNNPIPIYTIATTFDKPTVPVELEQGPPLSVISIDHLPSLLPREASEAFSNDLLPHLLKLNDWRNDAVWSGAEKLFKEKVATLPASALEK</sequence>
<evidence type="ECO:0000256" key="15">
    <source>
        <dbReference type="PIRSR" id="PIRSR018250-1"/>
    </source>
</evidence>
<evidence type="ECO:0000256" key="2">
    <source>
        <dbReference type="ARBA" id="ARBA00004884"/>
    </source>
</evidence>
<dbReference type="PANTHER" id="PTHR11133:SF23">
    <property type="entry name" value="SACCHAROPINE DEHYDROGENASE [NAD(+), L-LYSINE-FORMING]"/>
    <property type="match status" value="1"/>
</dbReference>
<evidence type="ECO:0000256" key="1">
    <source>
        <dbReference type="ARBA" id="ARBA00004078"/>
    </source>
</evidence>
<evidence type="ECO:0000313" key="20">
    <source>
        <dbReference type="EMBL" id="KAJ4397073.1"/>
    </source>
</evidence>
<dbReference type="SUPFAM" id="SSF51735">
    <property type="entry name" value="NAD(P)-binding Rossmann-fold domains"/>
    <property type="match status" value="1"/>
</dbReference>
<dbReference type="EC" id="1.5.1.7" evidence="5 14"/>
<keyword evidence="8 14" id="KW-0560">Oxidoreductase</keyword>
<keyword evidence="21" id="KW-1185">Reference proteome</keyword>
<name>A0A9W8Z3M7_9PEZI</name>
<keyword evidence="10 14" id="KW-0457">Lysine biosynthesis</keyword>
<evidence type="ECO:0000256" key="9">
    <source>
        <dbReference type="ARBA" id="ARBA00023027"/>
    </source>
</evidence>
<dbReference type="InterPro" id="IPR007698">
    <property type="entry name" value="AlaDH/PNT_NAD(H)-bd"/>
</dbReference>
<accession>A0A9W8Z3M7</accession>
<feature type="binding site" evidence="16">
    <location>
        <begin position="326"/>
        <end position="329"/>
    </location>
    <ligand>
        <name>NAD(+)</name>
        <dbReference type="ChEBI" id="CHEBI:57540"/>
    </ligand>
</feature>
<dbReference type="Pfam" id="PF05222">
    <property type="entry name" value="AlaDh_PNT_N"/>
    <property type="match status" value="1"/>
</dbReference>
<feature type="disulfide bond" evidence="17">
    <location>
        <begin position="211"/>
        <end position="255"/>
    </location>
</feature>
<evidence type="ECO:0000256" key="14">
    <source>
        <dbReference type="PIRNR" id="PIRNR018250"/>
    </source>
</evidence>
<evidence type="ECO:0000313" key="21">
    <source>
        <dbReference type="Proteomes" id="UP001140453"/>
    </source>
</evidence>
<dbReference type="Gene3D" id="3.40.50.720">
    <property type="entry name" value="NAD(P)-binding Rossmann-like Domain"/>
    <property type="match status" value="2"/>
</dbReference>
<comment type="caution">
    <text evidence="20">The sequence shown here is derived from an EMBL/GenBank/DDBJ whole genome shotgun (WGS) entry which is preliminary data.</text>
</comment>
<reference evidence="20" key="1">
    <citation type="submission" date="2022-10" db="EMBL/GenBank/DDBJ databases">
        <title>Tapping the CABI collections for fungal endophytes: first genome assemblies for Collariella, Neodidymelliopsis, Ascochyta clinopodiicola, Didymella pomorum, Didymosphaeria variabile, Neocosmospora piperis and Neocucurbitaria cava.</title>
        <authorList>
            <person name="Hill R."/>
        </authorList>
    </citation>
    <scope>NUCLEOTIDE SEQUENCE</scope>
    <source>
        <strain evidence="20">IMI 355082</strain>
    </source>
</reference>
<feature type="binding site" evidence="16">
    <location>
        <position position="257"/>
    </location>
    <ligand>
        <name>NAD(+)</name>
        <dbReference type="ChEBI" id="CHEBI:57540"/>
    </ligand>
</feature>
<dbReference type="AlphaFoldDB" id="A0A9W8Z3M7"/>
<dbReference type="PIRSF" id="PIRSF018250">
    <property type="entry name" value="Saccharopine_DH_Lys"/>
    <property type="match status" value="1"/>
</dbReference>
<dbReference type="GO" id="GO:0004754">
    <property type="term" value="F:saccharopine dehydrogenase (NAD+, L-lysine-forming) activity"/>
    <property type="evidence" value="ECO:0007669"/>
    <property type="project" value="UniProtKB-EC"/>
</dbReference>
<comment type="function">
    <text evidence="1">Catalyzes the NAD(+)-dependent cleavage of saccharopine to L-lysine and 2-oxoglutarate, the final step in the alpha-aminoadipate (AAA) pathway for lysin biosynthesis.</text>
</comment>
<evidence type="ECO:0000256" key="10">
    <source>
        <dbReference type="ARBA" id="ARBA00023154"/>
    </source>
</evidence>
<feature type="binding site" evidence="16">
    <location>
        <position position="237"/>
    </location>
    <ligand>
        <name>NAD(+)</name>
        <dbReference type="ChEBI" id="CHEBI:57540"/>
    </ligand>
</feature>
<feature type="binding site" evidence="16">
    <location>
        <position position="136"/>
    </location>
    <ligand>
        <name>NAD(+)</name>
        <dbReference type="ChEBI" id="CHEBI:57540"/>
    </ligand>
</feature>
<feature type="active site" description="Proton acceptor" evidence="15">
    <location>
        <position position="83"/>
    </location>
</feature>
<feature type="domain" description="Alanine dehydrogenase/pyridine nucleotide transhydrogenase NAD(H)-binding" evidence="18">
    <location>
        <begin position="190"/>
        <end position="325"/>
    </location>
</feature>
<evidence type="ECO:0000256" key="16">
    <source>
        <dbReference type="PIRSR" id="PIRSR018250-3"/>
    </source>
</evidence>
<evidence type="ECO:0000259" key="19">
    <source>
        <dbReference type="SMART" id="SM01003"/>
    </source>
</evidence>
<dbReference type="FunFam" id="3.40.50.720:FF:000627">
    <property type="entry name" value="Saccharopine dehydrogenase [NAD(+), L-lysine-forming]"/>
    <property type="match status" value="1"/>
</dbReference>
<feature type="binding site" evidence="16">
    <location>
        <begin position="209"/>
        <end position="210"/>
    </location>
    <ligand>
        <name>NAD(+)</name>
        <dbReference type="ChEBI" id="CHEBI:57540"/>
    </ligand>
</feature>
<evidence type="ECO:0000256" key="13">
    <source>
        <dbReference type="ARBA" id="ARBA00047860"/>
    </source>
</evidence>
<dbReference type="SMART" id="SM01002">
    <property type="entry name" value="AlaDh_PNT_C"/>
    <property type="match status" value="1"/>
</dbReference>
<feature type="binding site" evidence="16">
    <location>
        <position position="286"/>
    </location>
    <ligand>
        <name>NAD(+)</name>
        <dbReference type="ChEBI" id="CHEBI:57540"/>
    </ligand>
</feature>
<dbReference type="GO" id="GO:0019878">
    <property type="term" value="P:lysine biosynthetic process via aminoadipic acid"/>
    <property type="evidence" value="ECO:0007669"/>
    <property type="project" value="TreeGrafter"/>
</dbReference>
<dbReference type="SMART" id="SM01003">
    <property type="entry name" value="AlaDh_PNT_N"/>
    <property type="match status" value="1"/>
</dbReference>
<dbReference type="PANTHER" id="PTHR11133">
    <property type="entry name" value="SACCHAROPINE DEHYDROGENASE"/>
    <property type="match status" value="1"/>
</dbReference>
<evidence type="ECO:0000259" key="18">
    <source>
        <dbReference type="SMART" id="SM01002"/>
    </source>
</evidence>
<evidence type="ECO:0000256" key="3">
    <source>
        <dbReference type="ARBA" id="ARBA00005689"/>
    </source>
</evidence>
<keyword evidence="11" id="KW-1015">Disulfide bond</keyword>
<dbReference type="Proteomes" id="UP001140453">
    <property type="component" value="Unassembled WGS sequence"/>
</dbReference>
<feature type="domain" description="Alanine dehydrogenase/pyridine nucleotide transhydrogenase N-terminal" evidence="19">
    <location>
        <begin position="7"/>
        <end position="148"/>
    </location>
</feature>
<dbReference type="GO" id="GO:0005737">
    <property type="term" value="C:cytoplasm"/>
    <property type="evidence" value="ECO:0007669"/>
    <property type="project" value="TreeGrafter"/>
</dbReference>